<sequence>MIGYLALARETFDVDFAESKFSDSKNLLKSVTSEALGFNQLITNDDIAKKAMDFFAKNECDKIFLFQTTFTDAKFILNFAQDVKKPICIVSFPEPRTGGRLRLNSICGLNL</sequence>
<evidence type="ECO:0000256" key="1">
    <source>
        <dbReference type="ARBA" id="ARBA00023235"/>
    </source>
</evidence>
<dbReference type="SUPFAM" id="SSF53743">
    <property type="entry name" value="FucI/AraA N-terminal and middle domains"/>
    <property type="match status" value="1"/>
</dbReference>
<proteinExistence type="predicted"/>
<gene>
    <name evidence="3" type="ORF">METZ01_LOCUS362737</name>
</gene>
<name>A0A382SJ85_9ZZZZ</name>
<organism evidence="3">
    <name type="scientific">marine metagenome</name>
    <dbReference type="NCBI Taxonomy" id="408172"/>
    <lineage>
        <taxon>unclassified sequences</taxon>
        <taxon>metagenomes</taxon>
        <taxon>ecological metagenomes</taxon>
    </lineage>
</organism>
<dbReference type="GO" id="GO:0005737">
    <property type="term" value="C:cytoplasm"/>
    <property type="evidence" value="ECO:0007669"/>
    <property type="project" value="InterPro"/>
</dbReference>
<dbReference type="GO" id="GO:0005996">
    <property type="term" value="P:monosaccharide metabolic process"/>
    <property type="evidence" value="ECO:0007669"/>
    <property type="project" value="InterPro"/>
</dbReference>
<keyword evidence="2" id="KW-0119">Carbohydrate metabolism</keyword>
<feature type="non-terminal residue" evidence="3">
    <location>
        <position position="111"/>
    </location>
</feature>
<keyword evidence="1" id="KW-0413">Isomerase</keyword>
<dbReference type="InterPro" id="IPR009015">
    <property type="entry name" value="Fucose_isomerase_N/cen_sf"/>
</dbReference>
<evidence type="ECO:0000256" key="2">
    <source>
        <dbReference type="ARBA" id="ARBA00023277"/>
    </source>
</evidence>
<reference evidence="3" key="1">
    <citation type="submission" date="2018-05" db="EMBL/GenBank/DDBJ databases">
        <authorList>
            <person name="Lanie J.A."/>
            <person name="Ng W.-L."/>
            <person name="Kazmierczak K.M."/>
            <person name="Andrzejewski T.M."/>
            <person name="Davidsen T.M."/>
            <person name="Wayne K.J."/>
            <person name="Tettelin H."/>
            <person name="Glass J.I."/>
            <person name="Rusch D."/>
            <person name="Podicherti R."/>
            <person name="Tsui H.-C.T."/>
            <person name="Winkler M.E."/>
        </authorList>
    </citation>
    <scope>NUCLEOTIDE SEQUENCE</scope>
</reference>
<protein>
    <submittedName>
        <fullName evidence="3">Uncharacterized protein</fullName>
    </submittedName>
</protein>
<accession>A0A382SJ85</accession>
<dbReference type="EMBL" id="UINC01129468">
    <property type="protein sequence ID" value="SVD09883.1"/>
    <property type="molecule type" value="Genomic_DNA"/>
</dbReference>
<evidence type="ECO:0000313" key="3">
    <source>
        <dbReference type="EMBL" id="SVD09883.1"/>
    </source>
</evidence>
<dbReference type="GO" id="GO:0016861">
    <property type="term" value="F:intramolecular oxidoreductase activity, interconverting aldoses and ketoses"/>
    <property type="evidence" value="ECO:0007669"/>
    <property type="project" value="InterPro"/>
</dbReference>
<dbReference type="AlphaFoldDB" id="A0A382SJ85"/>